<dbReference type="Proteomes" id="UP000747542">
    <property type="component" value="Unassembled WGS sequence"/>
</dbReference>
<feature type="region of interest" description="Disordered" evidence="1">
    <location>
        <begin position="19"/>
        <end position="80"/>
    </location>
</feature>
<name>A0A8J5NCQ3_HOMAM</name>
<gene>
    <name evidence="2" type="primary">Znf821-L1</name>
    <name evidence="2" type="ORF">Hamer_G000616</name>
</gene>
<dbReference type="EMBL" id="JAHLQT010002534">
    <property type="protein sequence ID" value="KAG7177312.1"/>
    <property type="molecule type" value="Genomic_DNA"/>
</dbReference>
<protein>
    <submittedName>
        <fullName evidence="2">Zinc finger protein 821-like 1</fullName>
    </submittedName>
</protein>
<evidence type="ECO:0000256" key="1">
    <source>
        <dbReference type="SAM" id="MobiDB-lite"/>
    </source>
</evidence>
<comment type="caution">
    <text evidence="2">The sequence shown here is derived from an EMBL/GenBank/DDBJ whole genome shotgun (WGS) entry which is preliminary data.</text>
</comment>
<sequence>MKKNIRVMKENIRVMKTSIMPRKRKSSYANTPHAQKMRLRRQYESCDAREERLSRQRQRQTESRQNETLGEHQERQEQDRFRHIVARRNESEEDRQQRLIADTFRHMVARRNESEEERQQRLIADRNRYQNLRQLCLLLMEIQIKLVVALCFQRPILVVLDTFMRKGPEEVCVGYDDEEDRQHPPYKTYKRDQTKWRLGFNQSGIRQQKTAAAAFHHNEDPEPLQKLQPPPHDDSEQRHHKFRLAAASTHSCHWHANIFIQPGYVGNQADLGTKPSVQKWADSPQDD</sequence>
<accession>A0A8J5NCQ3</accession>
<proteinExistence type="predicted"/>
<keyword evidence="3" id="KW-1185">Reference proteome</keyword>
<evidence type="ECO:0000313" key="2">
    <source>
        <dbReference type="EMBL" id="KAG7177312.1"/>
    </source>
</evidence>
<feature type="compositionally biased region" description="Basic and acidic residues" evidence="1">
    <location>
        <begin position="41"/>
        <end position="80"/>
    </location>
</feature>
<evidence type="ECO:0000313" key="3">
    <source>
        <dbReference type="Proteomes" id="UP000747542"/>
    </source>
</evidence>
<organism evidence="2 3">
    <name type="scientific">Homarus americanus</name>
    <name type="common">American lobster</name>
    <dbReference type="NCBI Taxonomy" id="6706"/>
    <lineage>
        <taxon>Eukaryota</taxon>
        <taxon>Metazoa</taxon>
        <taxon>Ecdysozoa</taxon>
        <taxon>Arthropoda</taxon>
        <taxon>Crustacea</taxon>
        <taxon>Multicrustacea</taxon>
        <taxon>Malacostraca</taxon>
        <taxon>Eumalacostraca</taxon>
        <taxon>Eucarida</taxon>
        <taxon>Decapoda</taxon>
        <taxon>Pleocyemata</taxon>
        <taxon>Astacidea</taxon>
        <taxon>Nephropoidea</taxon>
        <taxon>Nephropidae</taxon>
        <taxon>Homarus</taxon>
    </lineage>
</organism>
<dbReference type="AlphaFoldDB" id="A0A8J5NCQ3"/>
<reference evidence="2" key="1">
    <citation type="journal article" date="2021" name="Sci. Adv.">
        <title>The American lobster genome reveals insights on longevity, neural, and immune adaptations.</title>
        <authorList>
            <person name="Polinski J.M."/>
            <person name="Zimin A.V."/>
            <person name="Clark K.F."/>
            <person name="Kohn A.B."/>
            <person name="Sadowski N."/>
            <person name="Timp W."/>
            <person name="Ptitsyn A."/>
            <person name="Khanna P."/>
            <person name="Romanova D.Y."/>
            <person name="Williams P."/>
            <person name="Greenwood S.J."/>
            <person name="Moroz L.L."/>
            <person name="Walt D.R."/>
            <person name="Bodnar A.G."/>
        </authorList>
    </citation>
    <scope>NUCLEOTIDE SEQUENCE</scope>
    <source>
        <strain evidence="2">GMGI-L3</strain>
    </source>
</reference>